<name>A0A084G0I6_PSEDA</name>
<feature type="domain" description="3-octaprenyl-4-hydroxybenzoate carboxy-lyase-like N-terminal" evidence="4">
    <location>
        <begin position="43"/>
        <end position="131"/>
    </location>
</feature>
<comment type="catalytic activity">
    <reaction evidence="1">
        <text>(E)-4-coumarate + H(+) = 4-vinylphenol + CO2</text>
        <dbReference type="Rhea" id="RHEA:33227"/>
        <dbReference type="ChEBI" id="CHEBI:1883"/>
        <dbReference type="ChEBI" id="CHEBI:12876"/>
        <dbReference type="ChEBI" id="CHEBI:15378"/>
        <dbReference type="ChEBI" id="CHEBI:16526"/>
        <dbReference type="EC" id="4.1.1.102"/>
    </reaction>
</comment>
<comment type="catalytic activity">
    <reaction evidence="1">
        <text>(E)-cinnamate + H(+) = styrene + CO2</text>
        <dbReference type="Rhea" id="RHEA:46920"/>
        <dbReference type="ChEBI" id="CHEBI:15378"/>
        <dbReference type="ChEBI" id="CHEBI:15669"/>
        <dbReference type="ChEBI" id="CHEBI:16526"/>
        <dbReference type="ChEBI" id="CHEBI:27452"/>
        <dbReference type="EC" id="4.1.1.102"/>
    </reaction>
</comment>
<dbReference type="HOGENOM" id="CLU_023348_0_0_1"/>
<feature type="binding site" evidence="1">
    <location>
        <position position="262"/>
    </location>
    <ligand>
        <name>Mn(2+)</name>
        <dbReference type="ChEBI" id="CHEBI:29035"/>
    </ligand>
</feature>
<dbReference type="Pfam" id="PF20696">
    <property type="entry name" value="UbiD_C"/>
    <property type="match status" value="1"/>
</dbReference>
<evidence type="ECO:0000256" key="2">
    <source>
        <dbReference type="SAM" id="MobiDB-lite"/>
    </source>
</evidence>
<dbReference type="AlphaFoldDB" id="A0A084G0I6"/>
<evidence type="ECO:0000256" key="1">
    <source>
        <dbReference type="HAMAP-Rule" id="MF_03196"/>
    </source>
</evidence>
<dbReference type="EC" id="4.1.1.102" evidence="1"/>
<dbReference type="OrthoDB" id="4878259at2759"/>
<dbReference type="GO" id="GO:0005737">
    <property type="term" value="C:cytoplasm"/>
    <property type="evidence" value="ECO:0007669"/>
    <property type="project" value="UniProtKB-SubCell"/>
</dbReference>
<accession>A0A084G0I6</accession>
<feature type="domain" description="3-octaprenyl-4-hydroxybenzoate carboxy-lyase-like C-terminal" evidence="5">
    <location>
        <begin position="356"/>
        <end position="489"/>
    </location>
</feature>
<dbReference type="SUPFAM" id="SSF143968">
    <property type="entry name" value="UbiD C-terminal domain-like"/>
    <property type="match status" value="1"/>
</dbReference>
<proteinExistence type="inferred from homology"/>
<dbReference type="PANTHER" id="PTHR30108">
    <property type="entry name" value="3-OCTAPRENYL-4-HYDROXYBENZOATE CARBOXY-LYASE-RELATED"/>
    <property type="match status" value="1"/>
</dbReference>
<feature type="binding site" evidence="1">
    <location>
        <position position="220"/>
    </location>
    <ligand>
        <name>Mn(2+)</name>
        <dbReference type="ChEBI" id="CHEBI:29035"/>
    </ligand>
</feature>
<dbReference type="GO" id="GO:0016831">
    <property type="term" value="F:carboxy-lyase activity"/>
    <property type="evidence" value="ECO:0007669"/>
    <property type="project" value="UniProtKB-UniRule"/>
</dbReference>
<sequence>MASSSRPNPNPLSRAYTKQSSPSSAEDFHAAADAQLDFRTFVDVLRRDDDLAEIDVEVDPHLEVGAIVRRVSEFNDKAPLFNNVKGAKKGGLWRMFGNAASLRNHDAEKYGRVARNLGLPANASWKAISDRFRNIKQATPLPPNILPTGLCKQNKLVGDQIDLDSLPAPLLHEGDGGKYLQTYGIHILQTPDGSWTNWSIFRGMVYDRNHLVCLVGPGQHNSIIRQKWLDAGKTEIPWALALGVPPAASIVAAMPVPEGVSESEYVGAVVGKPLDLVRCELSDLLVPANSEIVLEGVFSLTQTAPEGPFGDYLGLVFDNDQRMSPLFRVDAITYRDDAILPVSVPGRITDESHTTAALAASELLTLCHDHGFPIKEACASLETMATWCALQVDGEALRRLGTNSRDFCRQLGEVVFRDKSCMLINRILLVGEDVDVYNFRDVMWAFVTRCRPGIGDHLFEDLPGFYLTPYMSHGPGSDPRKGGKLISDCLLPMEYAGERTFRKVDFETSYPAHVKDKIKAAWRDMGFTS</sequence>
<dbReference type="Proteomes" id="UP000028545">
    <property type="component" value="Unassembled WGS sequence"/>
</dbReference>
<dbReference type="NCBIfam" id="TIGR00148">
    <property type="entry name" value="UbiD family decarboxylase"/>
    <property type="match status" value="1"/>
</dbReference>
<dbReference type="Gene3D" id="1.20.5.4570">
    <property type="match status" value="1"/>
</dbReference>
<keyword evidence="1" id="KW-0456">Lyase</keyword>
<dbReference type="OMA" id="TWCALQV"/>
<organism evidence="6 7">
    <name type="scientific">Pseudallescheria apiosperma</name>
    <name type="common">Scedosporium apiospermum</name>
    <dbReference type="NCBI Taxonomy" id="563466"/>
    <lineage>
        <taxon>Eukaryota</taxon>
        <taxon>Fungi</taxon>
        <taxon>Dikarya</taxon>
        <taxon>Ascomycota</taxon>
        <taxon>Pezizomycotina</taxon>
        <taxon>Sordariomycetes</taxon>
        <taxon>Hypocreomycetidae</taxon>
        <taxon>Microascales</taxon>
        <taxon>Microascaceae</taxon>
        <taxon>Scedosporium</taxon>
    </lineage>
</organism>
<reference evidence="6 7" key="1">
    <citation type="journal article" date="2014" name="Genome Announc.">
        <title>Draft genome sequence of the pathogenic fungus Scedosporium apiospermum.</title>
        <authorList>
            <person name="Vandeputte P."/>
            <person name="Ghamrawi S."/>
            <person name="Rechenmann M."/>
            <person name="Iltis A."/>
            <person name="Giraud S."/>
            <person name="Fleury M."/>
            <person name="Thornton C."/>
            <person name="Delhaes L."/>
            <person name="Meyer W."/>
            <person name="Papon N."/>
            <person name="Bouchara J.P."/>
        </authorList>
    </citation>
    <scope>NUCLEOTIDE SEQUENCE [LARGE SCALE GENOMIC DNA]</scope>
    <source>
        <strain evidence="6 7">IHEM 14462</strain>
    </source>
</reference>
<protein>
    <recommendedName>
        <fullName evidence="1">Ferulic acid decarboxylase 1</fullName>
        <ecNumber evidence="1">4.1.1.102</ecNumber>
    </recommendedName>
    <alternativeName>
        <fullName evidence="1">Phenacrylate decarboxylase</fullName>
    </alternativeName>
</protein>
<dbReference type="SUPFAM" id="SSF50475">
    <property type="entry name" value="FMN-binding split barrel"/>
    <property type="match status" value="1"/>
</dbReference>
<gene>
    <name evidence="1" type="primary">FDC1</name>
    <name evidence="6" type="ORF">SAPIO_CDS7959</name>
</gene>
<evidence type="ECO:0000259" key="4">
    <source>
        <dbReference type="Pfam" id="PF20695"/>
    </source>
</evidence>
<feature type="domain" description="3-octaprenyl-4-hydroxybenzoate carboxy-lyase-like Rift-related" evidence="3">
    <location>
        <begin position="149"/>
        <end position="347"/>
    </location>
</feature>
<comment type="caution">
    <text evidence="6">The sequence shown here is derived from an EMBL/GenBank/DDBJ whole genome shotgun (WGS) entry which is preliminary data.</text>
</comment>
<feature type="binding site" evidence="1">
    <location>
        <begin position="219"/>
        <end position="220"/>
    </location>
    <ligand>
        <name>prenylated FMN</name>
        <dbReference type="ChEBI" id="CHEBI:87746"/>
    </ligand>
</feature>
<dbReference type="InterPro" id="IPR049383">
    <property type="entry name" value="UbiD-like_N"/>
</dbReference>
<evidence type="ECO:0000313" key="7">
    <source>
        <dbReference type="Proteomes" id="UP000028545"/>
    </source>
</evidence>
<evidence type="ECO:0000259" key="5">
    <source>
        <dbReference type="Pfam" id="PF20696"/>
    </source>
</evidence>
<comment type="caution">
    <text evidence="1">Lacks conserved residue(s) required for the propagation of feature annotation.</text>
</comment>
<dbReference type="Gene3D" id="3.40.1670.10">
    <property type="entry name" value="UbiD C-terminal domain-like"/>
    <property type="match status" value="1"/>
</dbReference>
<dbReference type="KEGG" id="sapo:SAPIO_CDS7959"/>
<feature type="region of interest" description="Disordered" evidence="2">
    <location>
        <begin position="1"/>
        <end position="26"/>
    </location>
</feature>
<dbReference type="RefSeq" id="XP_016640647.1">
    <property type="nucleotide sequence ID" value="XM_016789710.1"/>
</dbReference>
<keyword evidence="1" id="KW-0479">Metal-binding</keyword>
<dbReference type="Pfam" id="PF01977">
    <property type="entry name" value="UbiD"/>
    <property type="match status" value="1"/>
</dbReference>
<comment type="cofactor">
    <cofactor evidence="1">
        <name>prenylated FMN</name>
        <dbReference type="ChEBI" id="CHEBI:87746"/>
    </cofactor>
    <text evidence="1">Binds 1 prenylated FMN per subunit.</text>
</comment>
<keyword evidence="7" id="KW-1185">Reference proteome</keyword>
<keyword evidence="1" id="KW-0963">Cytoplasm</keyword>
<feature type="compositionally biased region" description="Low complexity" evidence="2">
    <location>
        <begin position="1"/>
        <end position="14"/>
    </location>
</feature>
<dbReference type="InterPro" id="IPR049381">
    <property type="entry name" value="UbiD-like_C"/>
</dbReference>
<keyword evidence="1" id="KW-0464">Manganese</keyword>
<comment type="function">
    <text evidence="1">Catalyzes the reversible decarboxylation of aromatic carboxylic acids like ferulic acid, p-coumaric acid or cinnamic acid, producing the corresponding vinyl derivatives 4-vinylphenol, 4-vinylguaiacol, and styrene, respectively, which play the role of aroma metabolites.</text>
</comment>
<comment type="cofactor">
    <cofactor evidence="1">
        <name>Mn(2+)</name>
        <dbReference type="ChEBI" id="CHEBI:29035"/>
    </cofactor>
</comment>
<comment type="subunit">
    <text evidence="1">Homodimer. May form higher order oligomers.</text>
</comment>
<evidence type="ECO:0000313" key="6">
    <source>
        <dbReference type="EMBL" id="KEZ40848.1"/>
    </source>
</evidence>
<dbReference type="HAMAP" id="MF_01983">
    <property type="entry name" value="UbiD_FDC"/>
    <property type="match status" value="1"/>
</dbReference>
<dbReference type="GO" id="GO:0046281">
    <property type="term" value="P:cinnamic acid catabolic process"/>
    <property type="evidence" value="ECO:0007669"/>
    <property type="project" value="UniProtKB-UniRule"/>
</dbReference>
<feature type="binding site" evidence="1">
    <location>
        <begin position="197"/>
        <end position="202"/>
    </location>
    <ligand>
        <name>prenylated FMN</name>
        <dbReference type="ChEBI" id="CHEBI:87746"/>
    </ligand>
</feature>
<dbReference type="Pfam" id="PF20695">
    <property type="entry name" value="UbiD_N"/>
    <property type="match status" value="1"/>
</dbReference>
<dbReference type="VEuPathDB" id="FungiDB:SAPIO_CDS7959"/>
<evidence type="ECO:0000259" key="3">
    <source>
        <dbReference type="Pfam" id="PF01977"/>
    </source>
</evidence>
<comment type="similarity">
    <text evidence="1">Belongs to the UbiD family. UbiD-like/FDC subfamily.</text>
</comment>
<dbReference type="PANTHER" id="PTHR30108:SF17">
    <property type="entry name" value="FERULIC ACID DECARBOXYLASE 1"/>
    <property type="match status" value="1"/>
</dbReference>
<dbReference type="InterPro" id="IPR002830">
    <property type="entry name" value="UbiD"/>
</dbReference>
<dbReference type="EMBL" id="JOWA01000114">
    <property type="protein sequence ID" value="KEZ40848.1"/>
    <property type="molecule type" value="Genomic_DNA"/>
</dbReference>
<feature type="binding site" evidence="1">
    <location>
        <position position="197"/>
    </location>
    <ligand>
        <name>Mn(2+)</name>
        <dbReference type="ChEBI" id="CHEBI:29035"/>
    </ligand>
</feature>
<keyword evidence="1" id="KW-0210">Decarboxylase</keyword>
<feature type="binding site" evidence="1">
    <location>
        <position position="262"/>
    </location>
    <ligand>
        <name>prenylated FMN</name>
        <dbReference type="ChEBI" id="CHEBI:87746"/>
    </ligand>
</feature>
<dbReference type="GO" id="GO:0033494">
    <property type="term" value="P:ferulate metabolic process"/>
    <property type="evidence" value="ECO:0007669"/>
    <property type="project" value="UniProtKB-UniRule"/>
</dbReference>
<comment type="subcellular location">
    <subcellularLocation>
        <location evidence="1">Cytoplasm</location>
    </subcellularLocation>
</comment>
<dbReference type="InterPro" id="IPR048304">
    <property type="entry name" value="UbiD_Rift_dom"/>
</dbReference>
<feature type="binding site" evidence="1">
    <location>
        <position position="419"/>
    </location>
    <ligand>
        <name>prenylated FMN</name>
        <dbReference type="ChEBI" id="CHEBI:87746"/>
    </ligand>
</feature>
<dbReference type="GeneID" id="27727031"/>
<dbReference type="GO" id="GO:0046872">
    <property type="term" value="F:metal ion binding"/>
    <property type="evidence" value="ECO:0007669"/>
    <property type="project" value="UniProtKB-KW"/>
</dbReference>
<dbReference type="InterPro" id="IPR032903">
    <property type="entry name" value="FDC-like"/>
</dbReference>
<comment type="catalytic activity">
    <reaction evidence="1">
        <text>(E)-ferulate + H(+) = 2-methoxy-4-vinylphenol + CO2</text>
        <dbReference type="Rhea" id="RHEA:33807"/>
        <dbReference type="ChEBI" id="CHEBI:15378"/>
        <dbReference type="ChEBI" id="CHEBI:16526"/>
        <dbReference type="ChEBI" id="CHEBI:29749"/>
        <dbReference type="ChEBI" id="CHEBI:42438"/>
        <dbReference type="EC" id="4.1.1.102"/>
    </reaction>
</comment>